<dbReference type="GO" id="GO:0019305">
    <property type="term" value="P:dTDP-rhamnose biosynthetic process"/>
    <property type="evidence" value="ECO:0007669"/>
    <property type="project" value="UniProtKB-UniPathway"/>
</dbReference>
<protein>
    <recommendedName>
        <fullName evidence="2">dTDP-4-dehydrorhamnose reductase</fullName>
        <ecNumber evidence="2">1.1.1.133</ecNumber>
    </recommendedName>
</protein>
<dbReference type="InterPro" id="IPR005913">
    <property type="entry name" value="dTDP_dehydrorham_reduct"/>
</dbReference>
<dbReference type="OrthoDB" id="9803892at2"/>
<dbReference type="Gene3D" id="3.90.25.10">
    <property type="entry name" value="UDP-galactose 4-epimerase, domain 1"/>
    <property type="match status" value="1"/>
</dbReference>
<dbReference type="AlphaFoldDB" id="A0A543I091"/>
<sequence length="295" mass="30765">MTSATSDGSGGVAAEPLRVLVTGAGGMLAYDLVPRLHAAGHQVTAFSRGDLDVTDAGECIAGVAGHDLVINTAAHTAVDAAETEEGIAFSINAVGAANLARACTHAGARMVQISTDYVFDGTATEPYAVDHPIAPRSAYGRTKAAGEWAVQALCTDYWIVRTAWLYGHGGPNFVSTMLRLAGERETLSVVDDQRGQPTSTVDLSDLLLRLVEANAPSGTYHGTSSGETTWCGFARAIFEESGLDPARVQPTTTEAFPRPAPRPAYSVLSHASLAAADVPAVRPWRPGLAAHLASR</sequence>
<dbReference type="PANTHER" id="PTHR10491:SF4">
    <property type="entry name" value="METHIONINE ADENOSYLTRANSFERASE 2 SUBUNIT BETA"/>
    <property type="match status" value="1"/>
</dbReference>
<dbReference type="InterPro" id="IPR029903">
    <property type="entry name" value="RmlD-like-bd"/>
</dbReference>
<evidence type="ECO:0000256" key="1">
    <source>
        <dbReference type="ARBA" id="ARBA00010944"/>
    </source>
</evidence>
<dbReference type="Gene3D" id="3.40.50.720">
    <property type="entry name" value="NAD(P)-binding Rossmann-like Domain"/>
    <property type="match status" value="1"/>
</dbReference>
<keyword evidence="2" id="KW-0521">NADP</keyword>
<name>A0A543I091_9MICO</name>
<keyword evidence="2" id="KW-0560">Oxidoreductase</keyword>
<evidence type="ECO:0000259" key="3">
    <source>
        <dbReference type="Pfam" id="PF04321"/>
    </source>
</evidence>
<comment type="function">
    <text evidence="2">Catalyzes the reduction of dTDP-6-deoxy-L-lyxo-4-hexulose to yield dTDP-L-rhamnose.</text>
</comment>
<dbReference type="RefSeq" id="WP_141841726.1">
    <property type="nucleotide sequence ID" value="NZ_VFPM01000001.1"/>
</dbReference>
<comment type="similarity">
    <text evidence="1 2">Belongs to the dTDP-4-dehydrorhamnose reductase family.</text>
</comment>
<evidence type="ECO:0000313" key="4">
    <source>
        <dbReference type="EMBL" id="TQM64014.1"/>
    </source>
</evidence>
<dbReference type="EMBL" id="VFPM01000001">
    <property type="protein sequence ID" value="TQM64014.1"/>
    <property type="molecule type" value="Genomic_DNA"/>
</dbReference>
<comment type="pathway">
    <text evidence="2">Carbohydrate biosynthesis; dTDP-L-rhamnose biosynthesis.</text>
</comment>
<dbReference type="UniPathway" id="UPA00124"/>
<comment type="caution">
    <text evidence="4">The sequence shown here is derived from an EMBL/GenBank/DDBJ whole genome shotgun (WGS) entry which is preliminary data.</text>
</comment>
<dbReference type="PANTHER" id="PTHR10491">
    <property type="entry name" value="DTDP-4-DEHYDRORHAMNOSE REDUCTASE"/>
    <property type="match status" value="1"/>
</dbReference>
<dbReference type="Pfam" id="PF04321">
    <property type="entry name" value="RmlD_sub_bind"/>
    <property type="match status" value="1"/>
</dbReference>
<dbReference type="NCBIfam" id="TIGR01214">
    <property type="entry name" value="rmlD"/>
    <property type="match status" value="1"/>
</dbReference>
<proteinExistence type="inferred from homology"/>
<accession>A0A543I091</accession>
<dbReference type="Proteomes" id="UP000316747">
    <property type="component" value="Unassembled WGS sequence"/>
</dbReference>
<dbReference type="EC" id="1.1.1.133" evidence="2"/>
<gene>
    <name evidence="4" type="ORF">FBY41_0372</name>
</gene>
<dbReference type="GO" id="GO:0005829">
    <property type="term" value="C:cytosol"/>
    <property type="evidence" value="ECO:0007669"/>
    <property type="project" value="TreeGrafter"/>
</dbReference>
<dbReference type="InterPro" id="IPR036291">
    <property type="entry name" value="NAD(P)-bd_dom_sf"/>
</dbReference>
<evidence type="ECO:0000313" key="5">
    <source>
        <dbReference type="Proteomes" id="UP000316747"/>
    </source>
</evidence>
<organism evidence="4 5">
    <name type="scientific">Humibacillus xanthopallidus</name>
    <dbReference type="NCBI Taxonomy" id="412689"/>
    <lineage>
        <taxon>Bacteria</taxon>
        <taxon>Bacillati</taxon>
        <taxon>Actinomycetota</taxon>
        <taxon>Actinomycetes</taxon>
        <taxon>Micrococcales</taxon>
        <taxon>Intrasporangiaceae</taxon>
        <taxon>Humibacillus</taxon>
    </lineage>
</organism>
<dbReference type="GO" id="GO:0008831">
    <property type="term" value="F:dTDP-4-dehydrorhamnose reductase activity"/>
    <property type="evidence" value="ECO:0007669"/>
    <property type="project" value="UniProtKB-EC"/>
</dbReference>
<dbReference type="SUPFAM" id="SSF51735">
    <property type="entry name" value="NAD(P)-binding Rossmann-fold domains"/>
    <property type="match status" value="1"/>
</dbReference>
<dbReference type="CDD" id="cd05254">
    <property type="entry name" value="dTDP_HR_like_SDR_e"/>
    <property type="match status" value="1"/>
</dbReference>
<keyword evidence="5" id="KW-1185">Reference proteome</keyword>
<evidence type="ECO:0000256" key="2">
    <source>
        <dbReference type="RuleBase" id="RU364082"/>
    </source>
</evidence>
<feature type="domain" description="RmlD-like substrate binding" evidence="3">
    <location>
        <begin position="18"/>
        <end position="293"/>
    </location>
</feature>
<reference evidence="4 5" key="1">
    <citation type="submission" date="2019-06" db="EMBL/GenBank/DDBJ databases">
        <title>Genome sequencing of plant associated microbes to promote plant fitness in Sorghum bicolor and Oryza sativa.</title>
        <authorList>
            <person name="Coleman-Derr D."/>
        </authorList>
    </citation>
    <scope>NUCLEOTIDE SEQUENCE [LARGE SCALE GENOMIC DNA]</scope>
    <source>
        <strain evidence="4 5">KV-663</strain>
    </source>
</reference>